<dbReference type="PROSITE" id="PS51155">
    <property type="entry name" value="CHIT_BIND_RR_2"/>
    <property type="match status" value="1"/>
</dbReference>
<keyword evidence="4" id="KW-1185">Reference proteome</keyword>
<organism evidence="3 4">
    <name type="scientific">Chironomus riparius</name>
    <dbReference type="NCBI Taxonomy" id="315576"/>
    <lineage>
        <taxon>Eukaryota</taxon>
        <taxon>Metazoa</taxon>
        <taxon>Ecdysozoa</taxon>
        <taxon>Arthropoda</taxon>
        <taxon>Hexapoda</taxon>
        <taxon>Insecta</taxon>
        <taxon>Pterygota</taxon>
        <taxon>Neoptera</taxon>
        <taxon>Endopterygota</taxon>
        <taxon>Diptera</taxon>
        <taxon>Nematocera</taxon>
        <taxon>Chironomoidea</taxon>
        <taxon>Chironomidae</taxon>
        <taxon>Chironominae</taxon>
        <taxon>Chironomus</taxon>
    </lineage>
</organism>
<feature type="signal peptide" evidence="2">
    <location>
        <begin position="1"/>
        <end position="21"/>
    </location>
</feature>
<reference evidence="3" key="2">
    <citation type="submission" date="2022-10" db="EMBL/GenBank/DDBJ databases">
        <authorList>
            <consortium name="ENA_rothamsted_submissions"/>
            <consortium name="culmorum"/>
            <person name="King R."/>
        </authorList>
    </citation>
    <scope>NUCLEOTIDE SEQUENCE</scope>
</reference>
<evidence type="ECO:0000256" key="1">
    <source>
        <dbReference type="PROSITE-ProRule" id="PRU00497"/>
    </source>
</evidence>
<dbReference type="OrthoDB" id="6510765at2759"/>
<dbReference type="Proteomes" id="UP001153620">
    <property type="component" value="Chromosome 1"/>
</dbReference>
<keyword evidence="1" id="KW-0193">Cuticle</keyword>
<reference evidence="3" key="1">
    <citation type="submission" date="2022-01" db="EMBL/GenBank/DDBJ databases">
        <authorList>
            <person name="King R."/>
        </authorList>
    </citation>
    <scope>NUCLEOTIDE SEQUENCE</scope>
</reference>
<dbReference type="AlphaFoldDB" id="A0A9N9WQ76"/>
<name>A0A9N9WQ76_9DIPT</name>
<protein>
    <recommendedName>
        <fullName evidence="5">Cuticle protein</fullName>
    </recommendedName>
</protein>
<feature type="chain" id="PRO_5040134308" description="Cuticle protein" evidence="2">
    <location>
        <begin position="22"/>
        <end position="135"/>
    </location>
</feature>
<evidence type="ECO:0000313" key="3">
    <source>
        <dbReference type="EMBL" id="CAG9800775.1"/>
    </source>
</evidence>
<keyword evidence="2" id="KW-0732">Signal</keyword>
<sequence length="135" mass="15703">MIKPHVIFMLMMTYAITSSLSQYVEFHRNHRLKNGQDDHKNIDYSFRYYIDEPNGVSLDHWERKQFDGSVSGGYGYLDPNGVARTVHYKVEDDKGFEAIIKVVSPGGLFYFQQQHQLPLRQPTVPFQHAKPINTL</sequence>
<dbReference type="InterPro" id="IPR000618">
    <property type="entry name" value="Insect_cuticle"/>
</dbReference>
<dbReference type="EMBL" id="OU895877">
    <property type="protein sequence ID" value="CAG9800775.1"/>
    <property type="molecule type" value="Genomic_DNA"/>
</dbReference>
<proteinExistence type="predicted"/>
<gene>
    <name evidence="3" type="ORF">CHIRRI_LOCUS3713</name>
</gene>
<evidence type="ECO:0000256" key="2">
    <source>
        <dbReference type="SAM" id="SignalP"/>
    </source>
</evidence>
<evidence type="ECO:0008006" key="5">
    <source>
        <dbReference type="Google" id="ProtNLM"/>
    </source>
</evidence>
<evidence type="ECO:0000313" key="4">
    <source>
        <dbReference type="Proteomes" id="UP001153620"/>
    </source>
</evidence>
<dbReference type="GO" id="GO:0042302">
    <property type="term" value="F:structural constituent of cuticle"/>
    <property type="evidence" value="ECO:0007669"/>
    <property type="project" value="UniProtKB-UniRule"/>
</dbReference>
<accession>A0A9N9WQ76</accession>
<dbReference type="Pfam" id="PF00379">
    <property type="entry name" value="Chitin_bind_4"/>
    <property type="match status" value="1"/>
</dbReference>